<dbReference type="AlphaFoldDB" id="F6QXS4"/>
<dbReference type="Proteomes" id="UP000008144">
    <property type="component" value="Chromosome 10"/>
</dbReference>
<reference evidence="1" key="2">
    <citation type="journal article" date="2008" name="Genome Biol.">
        <title>Improved genome assembly and evidence-based global gene model set for the chordate Ciona intestinalis: new insight into intron and operon populations.</title>
        <authorList>
            <person name="Satou Y."/>
            <person name="Mineta K."/>
            <person name="Ogasawara M."/>
            <person name="Sasakura Y."/>
            <person name="Shoguchi E."/>
            <person name="Ueno K."/>
            <person name="Yamada L."/>
            <person name="Matsumoto J."/>
            <person name="Wasserscheid J."/>
            <person name="Dewar K."/>
            <person name="Wiley G.B."/>
            <person name="Macmil S.L."/>
            <person name="Roe B.A."/>
            <person name="Zeller R.W."/>
            <person name="Hastings K.E."/>
            <person name="Lemaire P."/>
            <person name="Lindquist E."/>
            <person name="Endo T."/>
            <person name="Hotta K."/>
            <person name="Inaba K."/>
        </authorList>
    </citation>
    <scope>NUCLEOTIDE SEQUENCE [LARGE SCALE GENOMIC DNA]</scope>
    <source>
        <strain evidence="1">wild type</strain>
    </source>
</reference>
<evidence type="ECO:0000313" key="1">
    <source>
        <dbReference type="Ensembl" id="ENSCINP00000020380.3"/>
    </source>
</evidence>
<reference evidence="1" key="3">
    <citation type="submission" date="2025-08" db="UniProtKB">
        <authorList>
            <consortium name="Ensembl"/>
        </authorList>
    </citation>
    <scope>IDENTIFICATION</scope>
</reference>
<accession>F6QXS4</accession>
<name>F6QXS4_CIOIN</name>
<dbReference type="EMBL" id="EAAA01000629">
    <property type="status" value="NOT_ANNOTATED_CDS"/>
    <property type="molecule type" value="Genomic_DNA"/>
</dbReference>
<sequence length="46" mass="5289">MVKSDISYVVRCSAIIDQTSILGPELFCLYIVEPKLRFLPYSNRIP</sequence>
<dbReference type="Ensembl" id="ENSCINT00000020380.3">
    <property type="protein sequence ID" value="ENSCINP00000020380.3"/>
    <property type="gene ID" value="ENSCING00000010228.3"/>
</dbReference>
<evidence type="ECO:0000313" key="2">
    <source>
        <dbReference type="Proteomes" id="UP000008144"/>
    </source>
</evidence>
<reference evidence="1" key="4">
    <citation type="submission" date="2025-09" db="UniProtKB">
        <authorList>
            <consortium name="Ensembl"/>
        </authorList>
    </citation>
    <scope>IDENTIFICATION</scope>
</reference>
<dbReference type="HOGENOM" id="CLU_3190997_0_0_1"/>
<keyword evidence="2" id="KW-1185">Reference proteome</keyword>
<organism evidence="1 2">
    <name type="scientific">Ciona intestinalis</name>
    <name type="common">Transparent sea squirt</name>
    <name type="synonym">Ascidia intestinalis</name>
    <dbReference type="NCBI Taxonomy" id="7719"/>
    <lineage>
        <taxon>Eukaryota</taxon>
        <taxon>Metazoa</taxon>
        <taxon>Chordata</taxon>
        <taxon>Tunicata</taxon>
        <taxon>Ascidiacea</taxon>
        <taxon>Phlebobranchia</taxon>
        <taxon>Cionidae</taxon>
        <taxon>Ciona</taxon>
    </lineage>
</organism>
<dbReference type="InParanoid" id="F6QXS4"/>
<proteinExistence type="predicted"/>
<dbReference type="EMBL" id="EAAA01000630">
    <property type="status" value="NOT_ANNOTATED_CDS"/>
    <property type="molecule type" value="Genomic_DNA"/>
</dbReference>
<dbReference type="EMBL" id="EAAA01000628">
    <property type="status" value="NOT_ANNOTATED_CDS"/>
    <property type="molecule type" value="Genomic_DNA"/>
</dbReference>
<reference evidence="2" key="1">
    <citation type="journal article" date="2002" name="Science">
        <title>The draft genome of Ciona intestinalis: insights into chordate and vertebrate origins.</title>
        <authorList>
            <person name="Dehal P."/>
            <person name="Satou Y."/>
            <person name="Campbell R.K."/>
            <person name="Chapman J."/>
            <person name="Degnan B."/>
            <person name="De Tomaso A."/>
            <person name="Davidson B."/>
            <person name="Di Gregorio A."/>
            <person name="Gelpke M."/>
            <person name="Goodstein D.M."/>
            <person name="Harafuji N."/>
            <person name="Hastings K.E."/>
            <person name="Ho I."/>
            <person name="Hotta K."/>
            <person name="Huang W."/>
            <person name="Kawashima T."/>
            <person name="Lemaire P."/>
            <person name="Martinez D."/>
            <person name="Meinertzhagen I.A."/>
            <person name="Necula S."/>
            <person name="Nonaka M."/>
            <person name="Putnam N."/>
            <person name="Rash S."/>
            <person name="Saiga H."/>
            <person name="Satake M."/>
            <person name="Terry A."/>
            <person name="Yamada L."/>
            <person name="Wang H.G."/>
            <person name="Awazu S."/>
            <person name="Azumi K."/>
            <person name="Boore J."/>
            <person name="Branno M."/>
            <person name="Chin-Bow S."/>
            <person name="DeSantis R."/>
            <person name="Doyle S."/>
            <person name="Francino P."/>
            <person name="Keys D.N."/>
            <person name="Haga S."/>
            <person name="Hayashi H."/>
            <person name="Hino K."/>
            <person name="Imai K.S."/>
            <person name="Inaba K."/>
            <person name="Kano S."/>
            <person name="Kobayashi K."/>
            <person name="Kobayashi M."/>
            <person name="Lee B.I."/>
            <person name="Makabe K.W."/>
            <person name="Manohar C."/>
            <person name="Matassi G."/>
            <person name="Medina M."/>
            <person name="Mochizuki Y."/>
            <person name="Mount S."/>
            <person name="Morishita T."/>
            <person name="Miura S."/>
            <person name="Nakayama A."/>
            <person name="Nishizaka S."/>
            <person name="Nomoto H."/>
            <person name="Ohta F."/>
            <person name="Oishi K."/>
            <person name="Rigoutsos I."/>
            <person name="Sano M."/>
            <person name="Sasaki A."/>
            <person name="Sasakura Y."/>
            <person name="Shoguchi E."/>
            <person name="Shin-i T."/>
            <person name="Spagnuolo A."/>
            <person name="Stainier D."/>
            <person name="Suzuki M.M."/>
            <person name="Tassy O."/>
            <person name="Takatori N."/>
            <person name="Tokuoka M."/>
            <person name="Yagi K."/>
            <person name="Yoshizaki F."/>
            <person name="Wada S."/>
            <person name="Zhang C."/>
            <person name="Hyatt P.D."/>
            <person name="Larimer F."/>
            <person name="Detter C."/>
            <person name="Doggett N."/>
            <person name="Glavina T."/>
            <person name="Hawkins T."/>
            <person name="Richardson P."/>
            <person name="Lucas S."/>
            <person name="Kohara Y."/>
            <person name="Levine M."/>
            <person name="Satoh N."/>
            <person name="Rokhsar D.S."/>
        </authorList>
    </citation>
    <scope>NUCLEOTIDE SEQUENCE [LARGE SCALE GENOMIC DNA]</scope>
</reference>
<protein>
    <submittedName>
        <fullName evidence="1">Uncharacterized protein</fullName>
    </submittedName>
</protein>